<evidence type="ECO:0000256" key="2">
    <source>
        <dbReference type="ARBA" id="ARBA00012865"/>
    </source>
</evidence>
<protein>
    <recommendedName>
        <fullName evidence="3 6">Beta-lactamase</fullName>
        <ecNumber evidence="2 6">3.5.2.6</ecNumber>
    </recommendedName>
</protein>
<evidence type="ECO:0000313" key="10">
    <source>
        <dbReference type="Proteomes" id="UP001143463"/>
    </source>
</evidence>
<feature type="domain" description="Beta-lactamase class A catalytic" evidence="8">
    <location>
        <begin position="55"/>
        <end position="270"/>
    </location>
</feature>
<feature type="chain" id="PRO_5040985158" description="Beta-lactamase" evidence="7">
    <location>
        <begin position="23"/>
        <end position="295"/>
    </location>
</feature>
<comment type="caution">
    <text evidence="9">The sequence shown here is derived from an EMBL/GenBank/DDBJ whole genome shotgun (WGS) entry which is preliminary data.</text>
</comment>
<keyword evidence="10" id="KW-1185">Reference proteome</keyword>
<comment type="similarity">
    <text evidence="1 6">Belongs to the class-A beta-lactamase family.</text>
</comment>
<dbReference type="EC" id="3.5.2.6" evidence="2 6"/>
<dbReference type="SUPFAM" id="SSF56601">
    <property type="entry name" value="beta-lactamase/transpeptidase-like"/>
    <property type="match status" value="1"/>
</dbReference>
<evidence type="ECO:0000256" key="6">
    <source>
        <dbReference type="RuleBase" id="RU361140"/>
    </source>
</evidence>
<dbReference type="PRINTS" id="PR00118">
    <property type="entry name" value="BLACTAMASEA"/>
</dbReference>
<evidence type="ECO:0000256" key="5">
    <source>
        <dbReference type="ARBA" id="ARBA00023251"/>
    </source>
</evidence>
<dbReference type="InterPro" id="IPR006311">
    <property type="entry name" value="TAT_signal"/>
</dbReference>
<dbReference type="Gene3D" id="3.40.710.10">
    <property type="entry name" value="DD-peptidase/beta-lactamase superfamily"/>
    <property type="match status" value="1"/>
</dbReference>
<dbReference type="GO" id="GO:0046677">
    <property type="term" value="P:response to antibiotic"/>
    <property type="evidence" value="ECO:0007669"/>
    <property type="project" value="UniProtKB-UniRule"/>
</dbReference>
<dbReference type="PROSITE" id="PS51257">
    <property type="entry name" value="PROKAR_LIPOPROTEIN"/>
    <property type="match status" value="1"/>
</dbReference>
<name>A0A9W6P0E7_9PSEU</name>
<dbReference type="Proteomes" id="UP001143463">
    <property type="component" value="Unassembled WGS sequence"/>
</dbReference>
<feature type="signal peptide" evidence="7">
    <location>
        <begin position="1"/>
        <end position="22"/>
    </location>
</feature>
<keyword evidence="4 6" id="KW-0378">Hydrolase</keyword>
<dbReference type="RefSeq" id="WP_037053126.1">
    <property type="nucleotide sequence ID" value="NZ_BAAAUZ010000052.1"/>
</dbReference>
<gene>
    <name evidence="9" type="ORF">GCM10017577_67090</name>
</gene>
<dbReference type="InterPro" id="IPR045155">
    <property type="entry name" value="Beta-lactam_cat"/>
</dbReference>
<keyword evidence="5 6" id="KW-0046">Antibiotic resistance</keyword>
<evidence type="ECO:0000256" key="7">
    <source>
        <dbReference type="SAM" id="SignalP"/>
    </source>
</evidence>
<comment type="catalytic activity">
    <reaction evidence="6">
        <text>a beta-lactam + H2O = a substituted beta-amino acid</text>
        <dbReference type="Rhea" id="RHEA:20401"/>
        <dbReference type="ChEBI" id="CHEBI:15377"/>
        <dbReference type="ChEBI" id="CHEBI:35627"/>
        <dbReference type="ChEBI" id="CHEBI:140347"/>
        <dbReference type="EC" id="3.5.2.6"/>
    </reaction>
</comment>
<dbReference type="EMBL" id="BSFQ01000049">
    <property type="protein sequence ID" value="GLL15557.1"/>
    <property type="molecule type" value="Genomic_DNA"/>
</dbReference>
<evidence type="ECO:0000259" key="8">
    <source>
        <dbReference type="Pfam" id="PF13354"/>
    </source>
</evidence>
<dbReference type="PANTHER" id="PTHR35333">
    <property type="entry name" value="BETA-LACTAMASE"/>
    <property type="match status" value="1"/>
</dbReference>
<accession>A0A9W6P0E7</accession>
<reference evidence="9" key="2">
    <citation type="submission" date="2023-01" db="EMBL/GenBank/DDBJ databases">
        <authorList>
            <person name="Sun Q."/>
            <person name="Evtushenko L."/>
        </authorList>
    </citation>
    <scope>NUCLEOTIDE SEQUENCE</scope>
    <source>
        <strain evidence="9">VKM Ac-1069</strain>
    </source>
</reference>
<dbReference type="GO" id="GO:0030655">
    <property type="term" value="P:beta-lactam antibiotic catabolic process"/>
    <property type="evidence" value="ECO:0007669"/>
    <property type="project" value="InterPro"/>
</dbReference>
<evidence type="ECO:0000313" key="9">
    <source>
        <dbReference type="EMBL" id="GLL15557.1"/>
    </source>
</evidence>
<keyword evidence="7" id="KW-0732">Signal</keyword>
<dbReference type="PROSITE" id="PS00146">
    <property type="entry name" value="BETA_LACTAMASE_A"/>
    <property type="match status" value="1"/>
</dbReference>
<evidence type="ECO:0000256" key="4">
    <source>
        <dbReference type="ARBA" id="ARBA00022801"/>
    </source>
</evidence>
<dbReference type="PROSITE" id="PS51318">
    <property type="entry name" value="TAT"/>
    <property type="match status" value="1"/>
</dbReference>
<dbReference type="AlphaFoldDB" id="A0A9W6P0E7"/>
<sequence>MIASLPRRAVLFAGLAGLGALATGCADPPATPTFDPAPAQAELADLERRAGGRLGVSALDTGSGAALGHRADERFLLCSTGKLLAAAAILHRRQFEADRDILERVVPYTSSVLVPNSPETGKHTSMTVGELCHAAMTLSDNTAMNLLLGVLGGPEKVTAFLRSAGDPVSRLDRTETALNARDGDLDTSTPARMAANTRLLALDDGLTPDNRDVLVGWLKANTTGVTRIRAGLPADWVVGDKTGAGARGEINDVAVVWPPGRAPLVIAVYTEPPDPDADAAPTVAEAARIVARSFA</sequence>
<dbReference type="NCBIfam" id="NF033103">
    <property type="entry name" value="bla_class_A"/>
    <property type="match status" value="1"/>
</dbReference>
<dbReference type="InterPro" id="IPR000871">
    <property type="entry name" value="Beta-lactam_class-A"/>
</dbReference>
<evidence type="ECO:0000256" key="1">
    <source>
        <dbReference type="ARBA" id="ARBA00009009"/>
    </source>
</evidence>
<dbReference type="InterPro" id="IPR012338">
    <property type="entry name" value="Beta-lactam/transpept-like"/>
</dbReference>
<dbReference type="GO" id="GO:0008800">
    <property type="term" value="F:beta-lactamase activity"/>
    <property type="evidence" value="ECO:0007669"/>
    <property type="project" value="UniProtKB-UniRule"/>
</dbReference>
<dbReference type="Pfam" id="PF13354">
    <property type="entry name" value="Beta-lactamase2"/>
    <property type="match status" value="1"/>
</dbReference>
<organism evidence="9 10">
    <name type="scientific">Pseudonocardia halophobica</name>
    <dbReference type="NCBI Taxonomy" id="29401"/>
    <lineage>
        <taxon>Bacteria</taxon>
        <taxon>Bacillati</taxon>
        <taxon>Actinomycetota</taxon>
        <taxon>Actinomycetes</taxon>
        <taxon>Pseudonocardiales</taxon>
        <taxon>Pseudonocardiaceae</taxon>
        <taxon>Pseudonocardia</taxon>
    </lineage>
</organism>
<dbReference type="PANTHER" id="PTHR35333:SF3">
    <property type="entry name" value="BETA-LACTAMASE-TYPE TRANSPEPTIDASE FOLD CONTAINING PROTEIN"/>
    <property type="match status" value="1"/>
</dbReference>
<evidence type="ECO:0000256" key="3">
    <source>
        <dbReference type="ARBA" id="ARBA00018879"/>
    </source>
</evidence>
<reference evidence="9" key="1">
    <citation type="journal article" date="2014" name="Int. J. Syst. Evol. Microbiol.">
        <title>Complete genome sequence of Corynebacterium casei LMG S-19264T (=DSM 44701T), isolated from a smear-ripened cheese.</title>
        <authorList>
            <consortium name="US DOE Joint Genome Institute (JGI-PGF)"/>
            <person name="Walter F."/>
            <person name="Albersmeier A."/>
            <person name="Kalinowski J."/>
            <person name="Ruckert C."/>
        </authorList>
    </citation>
    <scope>NUCLEOTIDE SEQUENCE</scope>
    <source>
        <strain evidence="9">VKM Ac-1069</strain>
    </source>
</reference>
<proteinExistence type="inferred from homology"/>
<dbReference type="InterPro" id="IPR023650">
    <property type="entry name" value="Beta-lactam_class-A_AS"/>
</dbReference>